<dbReference type="PANTHER" id="PTHR47592">
    <property type="entry name" value="PBF68 PROTEIN"/>
    <property type="match status" value="1"/>
</dbReference>
<dbReference type="GeneID" id="106753340"/>
<proteinExistence type="predicted"/>
<feature type="region of interest" description="Disordered" evidence="1">
    <location>
        <begin position="1"/>
        <end position="22"/>
    </location>
</feature>
<evidence type="ECO:0000259" key="2">
    <source>
        <dbReference type="Pfam" id="PF14244"/>
    </source>
</evidence>
<dbReference type="KEGG" id="vra:106753340"/>
<gene>
    <name evidence="5" type="primary">LOC106753340</name>
</gene>
<protein>
    <submittedName>
        <fullName evidence="5">Uncharacterized protein LOC106753340</fullName>
    </submittedName>
</protein>
<evidence type="ECO:0000313" key="4">
    <source>
        <dbReference type="Proteomes" id="UP000087766"/>
    </source>
</evidence>
<dbReference type="RefSeq" id="XP_014490627.1">
    <property type="nucleotide sequence ID" value="XM_014635141.1"/>
</dbReference>
<feature type="domain" description="Retrotransposon Copia-like N-terminal" evidence="2">
    <location>
        <begin position="34"/>
        <end position="65"/>
    </location>
</feature>
<feature type="region of interest" description="Disordered" evidence="1">
    <location>
        <begin position="75"/>
        <end position="111"/>
    </location>
</feature>
<feature type="compositionally biased region" description="Low complexity" evidence="1">
    <location>
        <begin position="7"/>
        <end position="22"/>
    </location>
</feature>
<organism evidence="4 5">
    <name type="scientific">Vigna radiata var. radiata</name>
    <name type="common">Mung bean</name>
    <name type="synonym">Phaseolus aureus</name>
    <dbReference type="NCBI Taxonomy" id="3916"/>
    <lineage>
        <taxon>Eukaryota</taxon>
        <taxon>Viridiplantae</taxon>
        <taxon>Streptophyta</taxon>
        <taxon>Embryophyta</taxon>
        <taxon>Tracheophyta</taxon>
        <taxon>Spermatophyta</taxon>
        <taxon>Magnoliopsida</taxon>
        <taxon>eudicotyledons</taxon>
        <taxon>Gunneridae</taxon>
        <taxon>Pentapetalae</taxon>
        <taxon>rosids</taxon>
        <taxon>fabids</taxon>
        <taxon>Fabales</taxon>
        <taxon>Fabaceae</taxon>
        <taxon>Papilionoideae</taxon>
        <taxon>50 kb inversion clade</taxon>
        <taxon>NPAAA clade</taxon>
        <taxon>indigoferoid/millettioid clade</taxon>
        <taxon>Phaseoleae</taxon>
        <taxon>Vigna</taxon>
    </lineage>
</organism>
<dbReference type="InterPro" id="IPR054722">
    <property type="entry name" value="PolX-like_BBD"/>
</dbReference>
<dbReference type="Pfam" id="PF22936">
    <property type="entry name" value="Pol_BBD"/>
    <property type="match status" value="1"/>
</dbReference>
<dbReference type="OrthoDB" id="1749787at2759"/>
<dbReference type="Pfam" id="PF14244">
    <property type="entry name" value="Retrotran_gag_3"/>
    <property type="match status" value="1"/>
</dbReference>
<dbReference type="InterPro" id="IPR029472">
    <property type="entry name" value="Copia-like_N"/>
</dbReference>
<keyword evidence="4" id="KW-1185">Reference proteome</keyword>
<name>A0A1S3TA36_VIGRR</name>
<evidence type="ECO:0000259" key="3">
    <source>
        <dbReference type="Pfam" id="PF22936"/>
    </source>
</evidence>
<evidence type="ECO:0000313" key="5">
    <source>
        <dbReference type="RefSeq" id="XP_014490627.1"/>
    </source>
</evidence>
<reference evidence="5" key="1">
    <citation type="submission" date="2025-08" db="UniProtKB">
        <authorList>
            <consortium name="RefSeq"/>
        </authorList>
    </citation>
    <scope>IDENTIFICATION</scope>
    <source>
        <tissue evidence="5">Leaf</tissue>
    </source>
</reference>
<sequence>MPSSGQSSFTTTGENSSSTGSSLSQIAMDSFIAQITNHKLSGHNYLSWSKSVRMFIRGKGKDDFLTDESVQPTETSALNSVDSNAFAAKGQIDNRPRKGRPPTGDSSNCTANASVTTPAFNKEQMEILQQLISTTPSVQANTVMHKNSEHKALLTSADNLSWIVDSGASDHMTGNSSLFSTLNSCNSSATVTIADGSKSSIKGVGTVKLSEKLTLNQVFYIPDLKYNLLSVSKLNKDLKCLTVFESNLCLFQDGSQERRLDVLNS</sequence>
<dbReference type="PANTHER" id="PTHR47592:SF27">
    <property type="entry name" value="OS08G0421700 PROTEIN"/>
    <property type="match status" value="1"/>
</dbReference>
<feature type="domain" description="Retrovirus-related Pol polyprotein from transposon TNT 1-94-like beta-barrel" evidence="3">
    <location>
        <begin position="162"/>
        <end position="236"/>
    </location>
</feature>
<evidence type="ECO:0000256" key="1">
    <source>
        <dbReference type="SAM" id="MobiDB-lite"/>
    </source>
</evidence>
<accession>A0A1S3TA36</accession>
<dbReference type="Proteomes" id="UP000087766">
    <property type="component" value="Unplaced"/>
</dbReference>
<dbReference type="AlphaFoldDB" id="A0A1S3TA36"/>